<protein>
    <submittedName>
        <fullName evidence="1">Uncharacterized protein</fullName>
    </submittedName>
</protein>
<dbReference type="PANTHER" id="PTHR37346">
    <property type="entry name" value="PROLINE-RICH PROTEIN 19"/>
    <property type="match status" value="1"/>
</dbReference>
<reference evidence="1" key="2">
    <citation type="submission" date="2025-08" db="UniProtKB">
        <authorList>
            <consortium name="Ensembl"/>
        </authorList>
    </citation>
    <scope>IDENTIFICATION</scope>
</reference>
<name>A0A3P9AYN8_9CICH</name>
<reference evidence="1 2" key="1">
    <citation type="journal article" date="2014" name="Nature">
        <title>The genomic substrate for adaptive radiation in African cichlid fish.</title>
        <authorList>
            <person name="Brawand D."/>
            <person name="Wagner C.E."/>
            <person name="Li Y.I."/>
            <person name="Malinsky M."/>
            <person name="Keller I."/>
            <person name="Fan S."/>
            <person name="Simakov O."/>
            <person name="Ng A.Y."/>
            <person name="Lim Z.W."/>
            <person name="Bezault E."/>
            <person name="Turner-Maier J."/>
            <person name="Johnson J."/>
            <person name="Alcazar R."/>
            <person name="Noh H.J."/>
            <person name="Russell P."/>
            <person name="Aken B."/>
            <person name="Alfoldi J."/>
            <person name="Amemiya C."/>
            <person name="Azzouzi N."/>
            <person name="Baroiller J.F."/>
            <person name="Barloy-Hubler F."/>
            <person name="Berlin A."/>
            <person name="Bloomquist R."/>
            <person name="Carleton K.L."/>
            <person name="Conte M.A."/>
            <person name="D'Cotta H."/>
            <person name="Eshel O."/>
            <person name="Gaffney L."/>
            <person name="Galibert F."/>
            <person name="Gante H.F."/>
            <person name="Gnerre S."/>
            <person name="Greuter L."/>
            <person name="Guyon R."/>
            <person name="Haddad N.S."/>
            <person name="Haerty W."/>
            <person name="Harris R.M."/>
            <person name="Hofmann H.A."/>
            <person name="Hourlier T."/>
            <person name="Hulata G."/>
            <person name="Jaffe D.B."/>
            <person name="Lara M."/>
            <person name="Lee A.P."/>
            <person name="MacCallum I."/>
            <person name="Mwaiko S."/>
            <person name="Nikaido M."/>
            <person name="Nishihara H."/>
            <person name="Ozouf-Costaz C."/>
            <person name="Penman D.J."/>
            <person name="Przybylski D."/>
            <person name="Rakotomanga M."/>
            <person name="Renn S.C.P."/>
            <person name="Ribeiro F.J."/>
            <person name="Ron M."/>
            <person name="Salzburger W."/>
            <person name="Sanchez-Pulido L."/>
            <person name="Santos M.E."/>
            <person name="Searle S."/>
            <person name="Sharpe T."/>
            <person name="Swofford R."/>
            <person name="Tan F.J."/>
            <person name="Williams L."/>
            <person name="Young S."/>
            <person name="Yin S."/>
            <person name="Okada N."/>
            <person name="Kocher T.D."/>
            <person name="Miska E.A."/>
            <person name="Lander E.S."/>
            <person name="Venkatesh B."/>
            <person name="Fernald R.D."/>
            <person name="Meyer A."/>
            <person name="Ponting C.P."/>
            <person name="Streelman J.T."/>
            <person name="Lindblad-Toh K."/>
            <person name="Seehausen O."/>
            <person name="Di Palma F."/>
        </authorList>
    </citation>
    <scope>NUCLEOTIDE SEQUENCE</scope>
</reference>
<reference evidence="1" key="3">
    <citation type="submission" date="2025-09" db="UniProtKB">
        <authorList>
            <consortium name="Ensembl"/>
        </authorList>
    </citation>
    <scope>IDENTIFICATION</scope>
</reference>
<accession>A0A3P9AYN8</accession>
<dbReference type="AlphaFoldDB" id="A0A3P9AYN8"/>
<organism evidence="1 2">
    <name type="scientific">Maylandia zebra</name>
    <name type="common">zebra mbuna</name>
    <dbReference type="NCBI Taxonomy" id="106582"/>
    <lineage>
        <taxon>Eukaryota</taxon>
        <taxon>Metazoa</taxon>
        <taxon>Chordata</taxon>
        <taxon>Craniata</taxon>
        <taxon>Vertebrata</taxon>
        <taxon>Euteleostomi</taxon>
        <taxon>Actinopterygii</taxon>
        <taxon>Neopterygii</taxon>
        <taxon>Teleostei</taxon>
        <taxon>Neoteleostei</taxon>
        <taxon>Acanthomorphata</taxon>
        <taxon>Ovalentaria</taxon>
        <taxon>Cichlomorphae</taxon>
        <taxon>Cichliformes</taxon>
        <taxon>Cichlidae</taxon>
        <taxon>African cichlids</taxon>
        <taxon>Pseudocrenilabrinae</taxon>
        <taxon>Haplochromini</taxon>
        <taxon>Maylandia</taxon>
        <taxon>Maylandia zebra complex</taxon>
    </lineage>
</organism>
<dbReference type="STRING" id="106582.ENSMZEP00005002806"/>
<dbReference type="GeneTree" id="ENSGT00940000177028"/>
<dbReference type="InterPro" id="IPR029355">
    <property type="entry name" value="Pro-rich_19"/>
</dbReference>
<dbReference type="PANTHER" id="PTHR37346:SF1">
    <property type="entry name" value="PROLINE-RICH PROTEIN 19"/>
    <property type="match status" value="1"/>
</dbReference>
<dbReference type="Pfam" id="PF15455">
    <property type="entry name" value="Pro-rich_19"/>
    <property type="match status" value="1"/>
</dbReference>
<dbReference type="Proteomes" id="UP000265160">
    <property type="component" value="LG11"/>
</dbReference>
<proteinExistence type="predicted"/>
<sequence length="252" mass="28249">MVRMDSGHNGQSMLKIKMPGRRKKRMIAEEVYGCNESSRLVRNPPFPSVVRSVQEPSIITDGRLTGHHGLFNHEVKSIDFERLLSEQPKLEEQRKEKNTVISHSSSALHNSASLSTDALLGADTDVGSCVPFRKNTDPSLQYSDSNSQPSFPYQSQLPETYAGEPMHFAQQEDPFGTDMYSCVPSFAAPVHHQSSHFQPSNKFSHASACSLKSQHTDIMHYPPSFILERDPSPSLSAFLSPEPWSFPPMRLY</sequence>
<evidence type="ECO:0000313" key="1">
    <source>
        <dbReference type="Ensembl" id="ENSMZEP00005002806.1"/>
    </source>
</evidence>
<dbReference type="Ensembl" id="ENSMZET00005002922.1">
    <property type="protein sequence ID" value="ENSMZEP00005002806.1"/>
    <property type="gene ID" value="ENSMZEG00005002190.1"/>
</dbReference>
<evidence type="ECO:0000313" key="2">
    <source>
        <dbReference type="Proteomes" id="UP000265160"/>
    </source>
</evidence>
<keyword evidence="2" id="KW-1185">Reference proteome</keyword>